<proteinExistence type="inferred from homology"/>
<feature type="domain" description="Alpha-L-arabinofuranosidase C-terminal" evidence="9">
    <location>
        <begin position="472"/>
        <end position="639"/>
    </location>
</feature>
<evidence type="ECO:0000259" key="9">
    <source>
        <dbReference type="SMART" id="SM00813"/>
    </source>
</evidence>
<dbReference type="GO" id="GO:0031222">
    <property type="term" value="P:arabinan catabolic process"/>
    <property type="evidence" value="ECO:0007669"/>
    <property type="project" value="UniProtKB-UniPathway"/>
</dbReference>
<sequence>MISKGFLGFLAVCASTRLFVHAQTTVTVEAEASHPIPTTLWGFMYEDISQSGDGGLYAELLQNRAFQQVTPGTTDALNAWEAVNGAQIAVVSDPNPVSNALPNSLQVQIPSGSSGAVGVANTGYFGINVDSSSTYSASFFYRFPTSSSFEGNAVVSLQTSNGDALGSVEVPISGSQTDFTQVTAKITPTSSASGTDNRFVVTVDGAAGETVNFAMFSLFPPTFKDRANGMRVDLAEALAEMGPAFWRFPGGNNLEGQTVDTRWQWNNTVGSLTERPGRLGDWGYINTDGLGILEYLEWCEDLDMVPIMAVWAGFALGGTSVAEDDLGPYIQQAIDQINFVIGDPAESDAAALRASLGRTEPFALEHVEIGNEDFVASNTYTYRWTNFVNALKAEFPQLRFLATTNVNSPVLDPKPEEYDVHVYQTPSWFADNSFMYDDFERDGTLYFEGEYAAISTNPNDIFGSPDDGRLVFPTMESSSGEAAFMIGLERNSDIVFAAAYAPLLNHIDGTQWTPNLITFDSGSLVRSTSFHTQTLFGQNRGDEYLPSTLPTRGGTLYWGVVRKTSVTPNEIIIKIANTAGTTETLNFELPFAVSSTGSAQVLTGAQTASNTLDDPDAVTPQTSSITAGQNFSYDAPGFSVNVLTLTVA</sequence>
<protein>
    <recommendedName>
        <fullName evidence="4">non-reducing end alpha-L-arabinofuranosidase</fullName>
        <ecNumber evidence="4">3.2.1.55</ecNumber>
    </recommendedName>
</protein>
<dbReference type="PANTHER" id="PTHR31776:SF0">
    <property type="entry name" value="ALPHA-L-ARABINOFURANOSIDASE 1"/>
    <property type="match status" value="1"/>
</dbReference>
<dbReference type="Proteomes" id="UP000297245">
    <property type="component" value="Unassembled WGS sequence"/>
</dbReference>
<evidence type="ECO:0000256" key="4">
    <source>
        <dbReference type="ARBA" id="ARBA00012670"/>
    </source>
</evidence>
<feature type="chain" id="PRO_5020694220" description="non-reducing end alpha-L-arabinofuranosidase" evidence="8">
    <location>
        <begin position="23"/>
        <end position="648"/>
    </location>
</feature>
<dbReference type="Pfam" id="PF22848">
    <property type="entry name" value="ASD1_dom"/>
    <property type="match status" value="1"/>
</dbReference>
<comment type="similarity">
    <text evidence="3">Belongs to the glycosyl hydrolase 51 family.</text>
</comment>
<evidence type="ECO:0000256" key="5">
    <source>
        <dbReference type="ARBA" id="ARBA00022729"/>
    </source>
</evidence>
<keyword evidence="6" id="KW-0378">Hydrolase</keyword>
<dbReference type="UniPathway" id="UPA00667"/>
<dbReference type="PANTHER" id="PTHR31776">
    <property type="entry name" value="ALPHA-L-ARABINOFURANOSIDASE 1"/>
    <property type="match status" value="1"/>
</dbReference>
<dbReference type="SMART" id="SM00813">
    <property type="entry name" value="Alpha-L-AF_C"/>
    <property type="match status" value="1"/>
</dbReference>
<evidence type="ECO:0000256" key="8">
    <source>
        <dbReference type="SAM" id="SignalP"/>
    </source>
</evidence>
<evidence type="ECO:0000256" key="6">
    <source>
        <dbReference type="ARBA" id="ARBA00022801"/>
    </source>
</evidence>
<dbReference type="Gene3D" id="2.60.120.260">
    <property type="entry name" value="Galactose-binding domain-like"/>
    <property type="match status" value="1"/>
</dbReference>
<dbReference type="Pfam" id="PF06964">
    <property type="entry name" value="Alpha-L-AF_C"/>
    <property type="match status" value="1"/>
</dbReference>
<dbReference type="SUPFAM" id="SSF51445">
    <property type="entry name" value="(Trans)glycosidases"/>
    <property type="match status" value="1"/>
</dbReference>
<dbReference type="InterPro" id="IPR010720">
    <property type="entry name" value="Alpha-L-AF_C"/>
</dbReference>
<dbReference type="InterPro" id="IPR051563">
    <property type="entry name" value="Glycosyl_Hydrolase_51"/>
</dbReference>
<dbReference type="OrthoDB" id="406864at2759"/>
<dbReference type="GO" id="GO:0046373">
    <property type="term" value="P:L-arabinose metabolic process"/>
    <property type="evidence" value="ECO:0007669"/>
    <property type="project" value="InterPro"/>
</dbReference>
<reference evidence="10 11" key="1">
    <citation type="journal article" date="2019" name="Nat. Ecol. Evol.">
        <title>Megaphylogeny resolves global patterns of mushroom evolution.</title>
        <authorList>
            <person name="Varga T."/>
            <person name="Krizsan K."/>
            <person name="Foldi C."/>
            <person name="Dima B."/>
            <person name="Sanchez-Garcia M."/>
            <person name="Sanchez-Ramirez S."/>
            <person name="Szollosi G.J."/>
            <person name="Szarkandi J.G."/>
            <person name="Papp V."/>
            <person name="Albert L."/>
            <person name="Andreopoulos W."/>
            <person name="Angelini C."/>
            <person name="Antonin V."/>
            <person name="Barry K.W."/>
            <person name="Bougher N.L."/>
            <person name="Buchanan P."/>
            <person name="Buyck B."/>
            <person name="Bense V."/>
            <person name="Catcheside P."/>
            <person name="Chovatia M."/>
            <person name="Cooper J."/>
            <person name="Damon W."/>
            <person name="Desjardin D."/>
            <person name="Finy P."/>
            <person name="Geml J."/>
            <person name="Haridas S."/>
            <person name="Hughes K."/>
            <person name="Justo A."/>
            <person name="Karasinski D."/>
            <person name="Kautmanova I."/>
            <person name="Kiss B."/>
            <person name="Kocsube S."/>
            <person name="Kotiranta H."/>
            <person name="LaButti K.M."/>
            <person name="Lechner B.E."/>
            <person name="Liimatainen K."/>
            <person name="Lipzen A."/>
            <person name="Lukacs Z."/>
            <person name="Mihaltcheva S."/>
            <person name="Morgado L.N."/>
            <person name="Niskanen T."/>
            <person name="Noordeloos M.E."/>
            <person name="Ohm R.A."/>
            <person name="Ortiz-Santana B."/>
            <person name="Ovrebo C."/>
            <person name="Racz N."/>
            <person name="Riley R."/>
            <person name="Savchenko A."/>
            <person name="Shiryaev A."/>
            <person name="Soop K."/>
            <person name="Spirin V."/>
            <person name="Szebenyi C."/>
            <person name="Tomsovsky M."/>
            <person name="Tulloss R.E."/>
            <person name="Uehling J."/>
            <person name="Grigoriev I.V."/>
            <person name="Vagvolgyi C."/>
            <person name="Papp T."/>
            <person name="Martin F.M."/>
            <person name="Miettinen O."/>
            <person name="Hibbett D.S."/>
            <person name="Nagy L.G."/>
        </authorList>
    </citation>
    <scope>NUCLEOTIDE SEQUENCE [LARGE SCALE GENOMIC DNA]</scope>
    <source>
        <strain evidence="10 11">CBS 962.96</strain>
    </source>
</reference>
<evidence type="ECO:0000313" key="10">
    <source>
        <dbReference type="EMBL" id="THU91952.1"/>
    </source>
</evidence>
<feature type="signal peptide" evidence="8">
    <location>
        <begin position="1"/>
        <end position="22"/>
    </location>
</feature>
<evidence type="ECO:0000256" key="3">
    <source>
        <dbReference type="ARBA" id="ARBA00007186"/>
    </source>
</evidence>
<dbReference type="InterPro" id="IPR017853">
    <property type="entry name" value="GH"/>
</dbReference>
<evidence type="ECO:0000256" key="1">
    <source>
        <dbReference type="ARBA" id="ARBA00001462"/>
    </source>
</evidence>
<evidence type="ECO:0000256" key="2">
    <source>
        <dbReference type="ARBA" id="ARBA00004834"/>
    </source>
</evidence>
<keyword evidence="7" id="KW-0325">Glycoprotein</keyword>
<accession>A0A4S8LR47</accession>
<dbReference type="Gene3D" id="3.20.20.80">
    <property type="entry name" value="Glycosidases"/>
    <property type="match status" value="1"/>
</dbReference>
<keyword evidence="5 8" id="KW-0732">Signal</keyword>
<comment type="catalytic activity">
    <reaction evidence="1">
        <text>Hydrolysis of terminal non-reducing alpha-L-arabinofuranoside residues in alpha-L-arabinosides.</text>
        <dbReference type="EC" id="3.2.1.55"/>
    </reaction>
</comment>
<dbReference type="EC" id="3.2.1.55" evidence="4"/>
<organism evidence="10 11">
    <name type="scientific">Dendrothele bispora (strain CBS 962.96)</name>
    <dbReference type="NCBI Taxonomy" id="1314807"/>
    <lineage>
        <taxon>Eukaryota</taxon>
        <taxon>Fungi</taxon>
        <taxon>Dikarya</taxon>
        <taxon>Basidiomycota</taxon>
        <taxon>Agaricomycotina</taxon>
        <taxon>Agaricomycetes</taxon>
        <taxon>Agaricomycetidae</taxon>
        <taxon>Agaricales</taxon>
        <taxon>Agaricales incertae sedis</taxon>
        <taxon>Dendrothele</taxon>
    </lineage>
</organism>
<evidence type="ECO:0000313" key="11">
    <source>
        <dbReference type="Proteomes" id="UP000297245"/>
    </source>
</evidence>
<gene>
    <name evidence="10" type="ORF">K435DRAFT_829752</name>
</gene>
<dbReference type="Gene3D" id="2.60.40.1180">
    <property type="entry name" value="Golgi alpha-mannosidase II"/>
    <property type="match status" value="1"/>
</dbReference>
<name>A0A4S8LR47_DENBC</name>
<dbReference type="GO" id="GO:0046556">
    <property type="term" value="F:alpha-L-arabinofuranosidase activity"/>
    <property type="evidence" value="ECO:0007669"/>
    <property type="project" value="UniProtKB-EC"/>
</dbReference>
<dbReference type="AlphaFoldDB" id="A0A4S8LR47"/>
<dbReference type="InterPro" id="IPR055235">
    <property type="entry name" value="ASD1_cat"/>
</dbReference>
<dbReference type="EMBL" id="ML179293">
    <property type="protein sequence ID" value="THU91952.1"/>
    <property type="molecule type" value="Genomic_DNA"/>
</dbReference>
<comment type="pathway">
    <text evidence="2">Glycan metabolism; L-arabinan degradation.</text>
</comment>
<keyword evidence="11" id="KW-1185">Reference proteome</keyword>
<dbReference type="InterPro" id="IPR013780">
    <property type="entry name" value="Glyco_hydro_b"/>
</dbReference>
<evidence type="ECO:0000256" key="7">
    <source>
        <dbReference type="ARBA" id="ARBA00023180"/>
    </source>
</evidence>